<proteinExistence type="inferred from homology"/>
<evidence type="ECO:0000313" key="5">
    <source>
        <dbReference type="Proteomes" id="UP001177023"/>
    </source>
</evidence>
<organism evidence="4 5">
    <name type="scientific">Mesorhabditis spiculigera</name>
    <dbReference type="NCBI Taxonomy" id="96644"/>
    <lineage>
        <taxon>Eukaryota</taxon>
        <taxon>Metazoa</taxon>
        <taxon>Ecdysozoa</taxon>
        <taxon>Nematoda</taxon>
        <taxon>Chromadorea</taxon>
        <taxon>Rhabditida</taxon>
        <taxon>Rhabditina</taxon>
        <taxon>Rhabditomorpha</taxon>
        <taxon>Rhabditoidea</taxon>
        <taxon>Rhabditidae</taxon>
        <taxon>Mesorhabditinae</taxon>
        <taxon>Mesorhabditis</taxon>
    </lineage>
</organism>
<dbReference type="GO" id="GO:0030968">
    <property type="term" value="P:endoplasmic reticulum unfolded protein response"/>
    <property type="evidence" value="ECO:0007669"/>
    <property type="project" value="TreeGrafter"/>
</dbReference>
<dbReference type="InterPro" id="IPR043129">
    <property type="entry name" value="ATPase_NBD"/>
</dbReference>
<name>A0AA36D149_9BILA</name>
<keyword evidence="3" id="KW-0067">ATP-binding</keyword>
<dbReference type="GO" id="GO:0140662">
    <property type="term" value="F:ATP-dependent protein folding chaperone"/>
    <property type="evidence" value="ECO:0007669"/>
    <property type="project" value="InterPro"/>
</dbReference>
<dbReference type="GO" id="GO:0005524">
    <property type="term" value="F:ATP binding"/>
    <property type="evidence" value="ECO:0007669"/>
    <property type="project" value="UniProtKB-KW"/>
</dbReference>
<feature type="non-terminal residue" evidence="4">
    <location>
        <position position="1"/>
    </location>
</feature>
<keyword evidence="2" id="KW-0547">Nucleotide-binding</keyword>
<dbReference type="SUPFAM" id="SSF53067">
    <property type="entry name" value="Actin-like ATPase domain"/>
    <property type="match status" value="2"/>
</dbReference>
<comment type="similarity">
    <text evidence="1">Belongs to the heat shock protein 70 family.</text>
</comment>
<dbReference type="FunFam" id="3.90.640.10:FF:000003">
    <property type="entry name" value="Molecular chaperone DnaK"/>
    <property type="match status" value="1"/>
</dbReference>
<dbReference type="Gene3D" id="3.30.420.40">
    <property type="match status" value="2"/>
</dbReference>
<comment type="caution">
    <text evidence="4">The sequence shown here is derived from an EMBL/GenBank/DDBJ whole genome shotgun (WGS) entry which is preliminary data.</text>
</comment>
<evidence type="ECO:0000256" key="2">
    <source>
        <dbReference type="ARBA" id="ARBA00022741"/>
    </source>
</evidence>
<protein>
    <submittedName>
        <fullName evidence="4">Uncharacterized protein</fullName>
    </submittedName>
</protein>
<gene>
    <name evidence="4" type="ORF">MSPICULIGERA_LOCUS16982</name>
</gene>
<dbReference type="AlphaFoldDB" id="A0AA36D149"/>
<dbReference type="Gene3D" id="3.90.640.10">
    <property type="entry name" value="Actin, Chain A, domain 4"/>
    <property type="match status" value="1"/>
</dbReference>
<dbReference type="InterPro" id="IPR013126">
    <property type="entry name" value="Hsp_70_fam"/>
</dbReference>
<dbReference type="Proteomes" id="UP001177023">
    <property type="component" value="Unassembled WGS sequence"/>
</dbReference>
<evidence type="ECO:0000256" key="1">
    <source>
        <dbReference type="ARBA" id="ARBA00007381"/>
    </source>
</evidence>
<dbReference type="EMBL" id="CATQJA010002654">
    <property type="protein sequence ID" value="CAJ0578741.1"/>
    <property type="molecule type" value="Genomic_DNA"/>
</dbReference>
<reference evidence="4" key="1">
    <citation type="submission" date="2023-06" db="EMBL/GenBank/DDBJ databases">
        <authorList>
            <person name="Delattre M."/>
        </authorList>
    </citation>
    <scope>NUCLEOTIDE SEQUENCE</scope>
    <source>
        <strain evidence="4">AF72</strain>
    </source>
</reference>
<dbReference type="GO" id="GO:0034663">
    <property type="term" value="C:endoplasmic reticulum chaperone complex"/>
    <property type="evidence" value="ECO:0007669"/>
    <property type="project" value="TreeGrafter"/>
</dbReference>
<dbReference type="PANTHER" id="PTHR45639:SF34">
    <property type="entry name" value="CHAPERONE PROTEIN DNAK"/>
    <property type="match status" value="1"/>
</dbReference>
<dbReference type="PANTHER" id="PTHR45639">
    <property type="entry name" value="HSC70CB, ISOFORM G-RELATED"/>
    <property type="match status" value="1"/>
</dbReference>
<accession>A0AA36D149</accession>
<sequence>MATPNQRRAAVIEKIGILMPICLALDRTDDVSRLETMMVELRKGRGSAFLSENTLSSIYHDIPKSALPKAMAFQIGHTTSKSAVREQGRHEYTSMRAIVHLNDDGSREIGDAATPFLITDPGRTIAHHRYYLGLKYSGTLATTIRTHTNHPMVYRSHDDEVAFGSTDGATPDGVEALFYQHLKAVAEAKSGGTFQRAILVLPDGMSPGAKELATEAAKIAGLKVHMSIERSRLAAMLQQFARPAIPNMIAVVHVGGSTTTLTILKNNHRGTEVQDQARVLFFGGRNFDKRITTYLLEQFTKSSLITLENKPVALKRVEQAAIAAKEELSEAKSCKVRLANIHHENAFSWHHMNVEITRGIFEDIIRADLAKLKDKISNRLADIKIVPADLQHVLLIGGSAKIPSVVRVIQDIFGGTVIVPSAPELSAVKAAACLASKINDCPDEFFKVLQ</sequence>
<evidence type="ECO:0000256" key="3">
    <source>
        <dbReference type="ARBA" id="ARBA00022840"/>
    </source>
</evidence>
<keyword evidence="5" id="KW-1185">Reference proteome</keyword>
<dbReference type="Pfam" id="PF00012">
    <property type="entry name" value="HSP70"/>
    <property type="match status" value="1"/>
</dbReference>
<evidence type="ECO:0000313" key="4">
    <source>
        <dbReference type="EMBL" id="CAJ0578741.1"/>
    </source>
</evidence>